<proteinExistence type="predicted"/>
<dbReference type="Gene3D" id="3.40.710.10">
    <property type="entry name" value="DD-peptidase/beta-lactamase superfamily"/>
    <property type="match status" value="1"/>
</dbReference>
<dbReference type="PANTHER" id="PTHR46825:SF9">
    <property type="entry name" value="BETA-LACTAMASE-RELATED DOMAIN-CONTAINING PROTEIN"/>
    <property type="match status" value="1"/>
</dbReference>
<keyword evidence="1" id="KW-0472">Membrane</keyword>
<accession>A0ABV7D7J7</accession>
<dbReference type="EMBL" id="JBHRSL010000010">
    <property type="protein sequence ID" value="MFC3052826.1"/>
    <property type="molecule type" value="Genomic_DNA"/>
</dbReference>
<dbReference type="GO" id="GO:0016787">
    <property type="term" value="F:hydrolase activity"/>
    <property type="evidence" value="ECO:0007669"/>
    <property type="project" value="UniProtKB-KW"/>
</dbReference>
<keyword evidence="1" id="KW-1133">Transmembrane helix</keyword>
<protein>
    <submittedName>
        <fullName evidence="3">Serine hydrolase domain-containing protein</fullName>
        <ecNumber evidence="3">3.-.-.-</ecNumber>
    </submittedName>
</protein>
<name>A0ABV7D7J7_9PROT</name>
<keyword evidence="3" id="KW-0378">Hydrolase</keyword>
<dbReference type="PANTHER" id="PTHR46825">
    <property type="entry name" value="D-ALANYL-D-ALANINE-CARBOXYPEPTIDASE/ENDOPEPTIDASE AMPH"/>
    <property type="match status" value="1"/>
</dbReference>
<gene>
    <name evidence="3" type="ORF">ACFOKA_13005</name>
</gene>
<evidence type="ECO:0000259" key="2">
    <source>
        <dbReference type="Pfam" id="PF00144"/>
    </source>
</evidence>
<feature type="domain" description="Beta-lactamase-related" evidence="2">
    <location>
        <begin position="46"/>
        <end position="280"/>
    </location>
</feature>
<feature type="transmembrane region" description="Helical" evidence="1">
    <location>
        <begin position="7"/>
        <end position="28"/>
    </location>
</feature>
<dbReference type="RefSeq" id="WP_194215902.1">
    <property type="nucleotide sequence ID" value="NZ_CP061205.1"/>
</dbReference>
<dbReference type="Pfam" id="PF00144">
    <property type="entry name" value="Beta-lactamase"/>
    <property type="match status" value="1"/>
</dbReference>
<keyword evidence="4" id="KW-1185">Reference proteome</keyword>
<evidence type="ECO:0000256" key="1">
    <source>
        <dbReference type="SAM" id="Phobius"/>
    </source>
</evidence>
<dbReference type="SUPFAM" id="SSF56601">
    <property type="entry name" value="beta-lactamase/transpeptidase-like"/>
    <property type="match status" value="1"/>
</dbReference>
<evidence type="ECO:0000313" key="3">
    <source>
        <dbReference type="EMBL" id="MFC3052826.1"/>
    </source>
</evidence>
<dbReference type="InterPro" id="IPR001466">
    <property type="entry name" value="Beta-lactam-related"/>
</dbReference>
<dbReference type="InterPro" id="IPR050491">
    <property type="entry name" value="AmpC-like"/>
</dbReference>
<reference evidence="4" key="1">
    <citation type="journal article" date="2019" name="Int. J. Syst. Evol. Microbiol.">
        <title>The Global Catalogue of Microorganisms (GCM) 10K type strain sequencing project: providing services to taxonomists for standard genome sequencing and annotation.</title>
        <authorList>
            <consortium name="The Broad Institute Genomics Platform"/>
            <consortium name="The Broad Institute Genome Sequencing Center for Infectious Disease"/>
            <person name="Wu L."/>
            <person name="Ma J."/>
        </authorList>
    </citation>
    <scope>NUCLEOTIDE SEQUENCE [LARGE SCALE GENOMIC DNA]</scope>
    <source>
        <strain evidence="4">KCTC 62164</strain>
    </source>
</reference>
<comment type="caution">
    <text evidence="3">The sequence shown here is derived from an EMBL/GenBank/DDBJ whole genome shotgun (WGS) entry which is preliminary data.</text>
</comment>
<sequence>MKNRKKLIIRVMIAVFLTVSSILIFAPWEFAIYYFAPLPATVQEQVDEAVNHGLDGIIVYVQKEGQEAEFYASGWHNRDKKIPADPNALFKIASIGKLYNASAVAKLVANGALSLDGTLADYVPSLVGRIEYADEITVRMLVQHRSGIPNYTDHDDFHWSEQSIGREENLNLILDTPADFKPGSDYSYSNTNYLLLGKIMTKTLGYDHKHYIKDEILVPLGLKRTFFSINDINLGELMSGYFVGYDDDLKELDQGYVATAKDVGVFLRALNDGTLFTDKEQDIYASIYEYEHKGWVLGYVSIARYHRDIDTVVIQFVNTNGDDTELLTDIVYDRIIQILRMRNGN</sequence>
<evidence type="ECO:0000313" key="4">
    <source>
        <dbReference type="Proteomes" id="UP001595444"/>
    </source>
</evidence>
<dbReference type="InterPro" id="IPR012338">
    <property type="entry name" value="Beta-lactam/transpept-like"/>
</dbReference>
<keyword evidence="1" id="KW-0812">Transmembrane</keyword>
<dbReference type="EC" id="3.-.-.-" evidence="3"/>
<dbReference type="Proteomes" id="UP001595444">
    <property type="component" value="Unassembled WGS sequence"/>
</dbReference>
<organism evidence="3 4">
    <name type="scientific">Kordiimonas pumila</name>
    <dbReference type="NCBI Taxonomy" id="2161677"/>
    <lineage>
        <taxon>Bacteria</taxon>
        <taxon>Pseudomonadati</taxon>
        <taxon>Pseudomonadota</taxon>
        <taxon>Alphaproteobacteria</taxon>
        <taxon>Kordiimonadales</taxon>
        <taxon>Kordiimonadaceae</taxon>
        <taxon>Kordiimonas</taxon>
    </lineage>
</organism>